<keyword evidence="3" id="KW-1185">Reference proteome</keyword>
<feature type="transmembrane region" description="Helical" evidence="1">
    <location>
        <begin position="31"/>
        <end position="56"/>
    </location>
</feature>
<evidence type="ECO:0000313" key="3">
    <source>
        <dbReference type="Proteomes" id="UP000286947"/>
    </source>
</evidence>
<dbReference type="EMBL" id="PQSP01000010">
    <property type="protein sequence ID" value="RUS65703.1"/>
    <property type="molecule type" value="Genomic_DNA"/>
</dbReference>
<keyword evidence="1" id="KW-0472">Membrane</keyword>
<proteinExistence type="predicted"/>
<name>A0A433SAD5_9BURK</name>
<keyword evidence="1" id="KW-0812">Transmembrane</keyword>
<dbReference type="AlphaFoldDB" id="A0A433SAD5"/>
<accession>A0A433SAD5</accession>
<evidence type="ECO:0008006" key="4">
    <source>
        <dbReference type="Google" id="ProtNLM"/>
    </source>
</evidence>
<sequence>MSHAAGPLNIPPAEPGTTITIQTHTTMRDVVYFNTLGMPSPLFAGLYFILIIVLVYSMTGTWSILSSLAWLVVLFATTTSLCCAYSYFKKGILGAQTITITPEFIRETSPHSERRYDWSKVSWVFKNKKYVSILVAPNMVIAIDRKNFHSQQKFDETSALIHTYWKAGQNKVNLLK</sequence>
<dbReference type="RefSeq" id="WP_126980950.1">
    <property type="nucleotide sequence ID" value="NZ_PQSP01000010.1"/>
</dbReference>
<protein>
    <recommendedName>
        <fullName evidence="4">YcxB-like protein domain-containing protein</fullName>
    </recommendedName>
</protein>
<comment type="caution">
    <text evidence="2">The sequence shown here is derived from an EMBL/GenBank/DDBJ whole genome shotgun (WGS) entry which is preliminary data.</text>
</comment>
<gene>
    <name evidence="2" type="ORF">CUZ56_02789</name>
</gene>
<reference evidence="2 3" key="1">
    <citation type="submission" date="2018-01" db="EMBL/GenBank/DDBJ databases">
        <title>Saezia sanguinis gen. nov., sp. nov., in the order Burkholderiales isolated from human blood.</title>
        <authorList>
            <person name="Medina-Pascual M.J."/>
            <person name="Valdezate S."/>
            <person name="Monzon S."/>
            <person name="Cuesta I."/>
            <person name="Carrasco G."/>
            <person name="Villalon P."/>
            <person name="Saez-Nieto J.A."/>
        </authorList>
    </citation>
    <scope>NUCLEOTIDE SEQUENCE [LARGE SCALE GENOMIC DNA]</scope>
    <source>
        <strain evidence="2 3">CNM695-12</strain>
    </source>
</reference>
<organism evidence="2 3">
    <name type="scientific">Saezia sanguinis</name>
    <dbReference type="NCBI Taxonomy" id="1965230"/>
    <lineage>
        <taxon>Bacteria</taxon>
        <taxon>Pseudomonadati</taxon>
        <taxon>Pseudomonadota</taxon>
        <taxon>Betaproteobacteria</taxon>
        <taxon>Burkholderiales</taxon>
        <taxon>Saeziaceae</taxon>
        <taxon>Saezia</taxon>
    </lineage>
</organism>
<evidence type="ECO:0000313" key="2">
    <source>
        <dbReference type="EMBL" id="RUS65703.1"/>
    </source>
</evidence>
<keyword evidence="1" id="KW-1133">Transmembrane helix</keyword>
<dbReference type="Proteomes" id="UP000286947">
    <property type="component" value="Unassembled WGS sequence"/>
</dbReference>
<feature type="transmembrane region" description="Helical" evidence="1">
    <location>
        <begin position="68"/>
        <end position="88"/>
    </location>
</feature>
<evidence type="ECO:0000256" key="1">
    <source>
        <dbReference type="SAM" id="Phobius"/>
    </source>
</evidence>